<dbReference type="EMBL" id="BJYZ01000167">
    <property type="protein sequence ID" value="GEO43734.1"/>
    <property type="molecule type" value="Genomic_DNA"/>
</dbReference>
<name>A0A512E4T1_9PROT</name>
<dbReference type="AlphaFoldDB" id="A0A512E4T1"/>
<organism evidence="1 2">
    <name type="scientific">Skermanella aerolata</name>
    <dbReference type="NCBI Taxonomy" id="393310"/>
    <lineage>
        <taxon>Bacteria</taxon>
        <taxon>Pseudomonadati</taxon>
        <taxon>Pseudomonadota</taxon>
        <taxon>Alphaproteobacteria</taxon>
        <taxon>Rhodospirillales</taxon>
        <taxon>Azospirillaceae</taxon>
        <taxon>Skermanella</taxon>
    </lineage>
</organism>
<dbReference type="OrthoDB" id="9944561at2"/>
<dbReference type="Proteomes" id="UP000321523">
    <property type="component" value="Unassembled WGS sequence"/>
</dbReference>
<sequence length="85" mass="9100">MGAVIFDLARGSAGATQRPPNRMVPALSCDDFPLGQSHKLLALRQGQAQSRNVAQIAEAVDRHHVDAAARSIDPGFHQAQNLPHP</sequence>
<evidence type="ECO:0000313" key="2">
    <source>
        <dbReference type="Proteomes" id="UP000321523"/>
    </source>
</evidence>
<gene>
    <name evidence="1" type="ORF">SAE02_78820</name>
</gene>
<proteinExistence type="predicted"/>
<evidence type="ECO:0000313" key="1">
    <source>
        <dbReference type="EMBL" id="GEO43734.1"/>
    </source>
</evidence>
<protein>
    <submittedName>
        <fullName evidence="1">Uncharacterized protein</fullName>
    </submittedName>
</protein>
<reference evidence="1 2" key="1">
    <citation type="submission" date="2019-07" db="EMBL/GenBank/DDBJ databases">
        <title>Whole genome shotgun sequence of Skermanella aerolata NBRC 106429.</title>
        <authorList>
            <person name="Hosoyama A."/>
            <person name="Uohara A."/>
            <person name="Ohji S."/>
            <person name="Ichikawa N."/>
        </authorList>
    </citation>
    <scope>NUCLEOTIDE SEQUENCE [LARGE SCALE GENOMIC DNA]</scope>
    <source>
        <strain evidence="1 2">NBRC 106429</strain>
    </source>
</reference>
<comment type="caution">
    <text evidence="1">The sequence shown here is derived from an EMBL/GenBank/DDBJ whole genome shotgun (WGS) entry which is preliminary data.</text>
</comment>
<keyword evidence="2" id="KW-1185">Reference proteome</keyword>
<accession>A0A512E4T1</accession>